<name>A0A381QMH4_9ZZZZ</name>
<evidence type="ECO:0000313" key="1">
    <source>
        <dbReference type="EMBL" id="SUZ80058.1"/>
    </source>
</evidence>
<sequence length="67" mass="7340">MVYFKACKKCFGDLASEQNSYGAFLKFLQSGNFTEVSEVNGRQPVLHGAAINETALQTADIPRTQTP</sequence>
<protein>
    <submittedName>
        <fullName evidence="1">Uncharacterized protein</fullName>
    </submittedName>
</protein>
<reference evidence="1" key="1">
    <citation type="submission" date="2018-05" db="EMBL/GenBank/DDBJ databases">
        <authorList>
            <person name="Lanie J.A."/>
            <person name="Ng W.-L."/>
            <person name="Kazmierczak K.M."/>
            <person name="Andrzejewski T.M."/>
            <person name="Davidsen T.M."/>
            <person name="Wayne K.J."/>
            <person name="Tettelin H."/>
            <person name="Glass J.I."/>
            <person name="Rusch D."/>
            <person name="Podicherti R."/>
            <person name="Tsui H.-C.T."/>
            <person name="Winkler M.E."/>
        </authorList>
    </citation>
    <scope>NUCLEOTIDE SEQUENCE</scope>
</reference>
<organism evidence="1">
    <name type="scientific">marine metagenome</name>
    <dbReference type="NCBI Taxonomy" id="408172"/>
    <lineage>
        <taxon>unclassified sequences</taxon>
        <taxon>metagenomes</taxon>
        <taxon>ecological metagenomes</taxon>
    </lineage>
</organism>
<proteinExistence type="predicted"/>
<gene>
    <name evidence="1" type="ORF">METZ01_LOCUS32912</name>
</gene>
<dbReference type="AlphaFoldDB" id="A0A381QMH4"/>
<dbReference type="EMBL" id="UINC01001413">
    <property type="protein sequence ID" value="SUZ80058.1"/>
    <property type="molecule type" value="Genomic_DNA"/>
</dbReference>
<accession>A0A381QMH4</accession>